<dbReference type="InterPro" id="IPR018392">
    <property type="entry name" value="LysM"/>
</dbReference>
<dbReference type="OrthoDB" id="2572716at2"/>
<sequence>MNMITKKMLTASVLATTLVFSSSTLLHPGHSVEAAQSMNYQLELDQFASHYAKIIRMLESYTTKIDAAKSEKEAMKLYDEYIAYFDDALEKEAPVNPSNKEIVILDEYIYNSLIEVYNSEIDTIDYLNGDLSEHDYGIAMNDMEVNVENLEKMFKQVAMTYKSKRHITFSNDMYYLLGETPPVKTETTGTYKVKKGDTLYAIAKRYKTSVNQLKKINNLKSDHIYVGQVLKVSGSTTAPSKNEPASPKTTSYKVKKGDTLSSIAKKNKTTVSNLKKINNLKSDRIYVGQVLKVSGSATTPATSPSKSTTYKVKKGDTLSVIAKKYKTTVSSLKKLNNLKSDMIYVGQVLKVTGSTPTKDKNPAPAKVTTHTVRKGDTLSAIAKKYKTSVSKLKKTNKLISDRIYVGEVLKVQ</sequence>
<feature type="domain" description="LysM" evidence="2">
    <location>
        <begin position="250"/>
        <end position="293"/>
    </location>
</feature>
<dbReference type="PANTHER" id="PTHR33734:SF22">
    <property type="entry name" value="MEMBRANE-BOUND LYTIC MUREIN TRANSGLYCOSYLASE D"/>
    <property type="match status" value="1"/>
</dbReference>
<accession>A0A5D4U6S6</accession>
<feature type="domain" description="LysM" evidence="2">
    <location>
        <begin position="308"/>
        <end position="351"/>
    </location>
</feature>
<evidence type="ECO:0000313" key="3">
    <source>
        <dbReference type="EMBL" id="TYS83104.1"/>
    </source>
</evidence>
<gene>
    <name evidence="3" type="ORF">FZC85_18590</name>
</gene>
<dbReference type="PROSITE" id="PS51782">
    <property type="entry name" value="LYSM"/>
    <property type="match status" value="4"/>
</dbReference>
<protein>
    <submittedName>
        <fullName evidence="3">LysM peptidoglycan-binding domain-containing protein</fullName>
    </submittedName>
</protein>
<dbReference type="Gene3D" id="3.10.350.10">
    <property type="entry name" value="LysM domain"/>
    <property type="match status" value="4"/>
</dbReference>
<reference evidence="3 4" key="1">
    <citation type="submission" date="2019-08" db="EMBL/GenBank/DDBJ databases">
        <title>Bacillus genomes from the desert of Cuatro Cienegas, Coahuila.</title>
        <authorList>
            <person name="Olmedo-Alvarez G."/>
        </authorList>
    </citation>
    <scope>NUCLEOTIDE SEQUENCE [LARGE SCALE GENOMIC DNA]</scope>
    <source>
        <strain evidence="3 4">CH87b_3T</strain>
    </source>
</reference>
<feature type="domain" description="LysM" evidence="2">
    <location>
        <begin position="368"/>
        <end position="411"/>
    </location>
</feature>
<comment type="caution">
    <text evidence="3">The sequence shown here is derived from an EMBL/GenBank/DDBJ whole genome shotgun (WGS) entry which is preliminary data.</text>
</comment>
<dbReference type="EMBL" id="VTEZ01000006">
    <property type="protein sequence ID" value="TYS83104.1"/>
    <property type="molecule type" value="Genomic_DNA"/>
</dbReference>
<evidence type="ECO:0000259" key="2">
    <source>
        <dbReference type="PROSITE" id="PS51782"/>
    </source>
</evidence>
<dbReference type="PANTHER" id="PTHR33734">
    <property type="entry name" value="LYSM DOMAIN-CONTAINING GPI-ANCHORED PROTEIN 2"/>
    <property type="match status" value="1"/>
</dbReference>
<feature type="chain" id="PRO_5038887611" evidence="1">
    <location>
        <begin position="27"/>
        <end position="412"/>
    </location>
</feature>
<dbReference type="InterPro" id="IPR036779">
    <property type="entry name" value="LysM_dom_sf"/>
</dbReference>
<feature type="domain" description="LysM" evidence="2">
    <location>
        <begin position="189"/>
        <end position="232"/>
    </location>
</feature>
<dbReference type="GO" id="GO:0008932">
    <property type="term" value="F:lytic endotransglycosylase activity"/>
    <property type="evidence" value="ECO:0007669"/>
    <property type="project" value="TreeGrafter"/>
</dbReference>
<dbReference type="SUPFAM" id="SSF54106">
    <property type="entry name" value="LysM domain"/>
    <property type="match status" value="4"/>
</dbReference>
<dbReference type="SMART" id="SM00257">
    <property type="entry name" value="LysM"/>
    <property type="match status" value="4"/>
</dbReference>
<dbReference type="Proteomes" id="UP000324269">
    <property type="component" value="Unassembled WGS sequence"/>
</dbReference>
<name>A0A5D4U6S6_9BACI</name>
<organism evidence="3 4">
    <name type="scientific">Rossellomorea aquimaris</name>
    <dbReference type="NCBI Taxonomy" id="189382"/>
    <lineage>
        <taxon>Bacteria</taxon>
        <taxon>Bacillati</taxon>
        <taxon>Bacillota</taxon>
        <taxon>Bacilli</taxon>
        <taxon>Bacillales</taxon>
        <taxon>Bacillaceae</taxon>
        <taxon>Rossellomorea</taxon>
    </lineage>
</organism>
<evidence type="ECO:0000313" key="4">
    <source>
        <dbReference type="Proteomes" id="UP000324269"/>
    </source>
</evidence>
<dbReference type="Pfam" id="PF01476">
    <property type="entry name" value="LysM"/>
    <property type="match status" value="4"/>
</dbReference>
<evidence type="ECO:0000256" key="1">
    <source>
        <dbReference type="SAM" id="SignalP"/>
    </source>
</evidence>
<dbReference type="AlphaFoldDB" id="A0A5D4U6S6"/>
<feature type="signal peptide" evidence="1">
    <location>
        <begin position="1"/>
        <end position="26"/>
    </location>
</feature>
<keyword evidence="1" id="KW-0732">Signal</keyword>
<proteinExistence type="predicted"/>
<dbReference type="CDD" id="cd00118">
    <property type="entry name" value="LysM"/>
    <property type="match status" value="4"/>
</dbReference>